<dbReference type="KEGG" id="cstr:CBE89_04815"/>
<dbReference type="InterPro" id="IPR018691">
    <property type="entry name" value="DUF2188"/>
</dbReference>
<dbReference type="Pfam" id="PF09954">
    <property type="entry name" value="DUF2188"/>
    <property type="match status" value="1"/>
</dbReference>
<organism evidence="2 3">
    <name type="scientific">Corynebacterium striatum</name>
    <dbReference type="NCBI Taxonomy" id="43770"/>
    <lineage>
        <taxon>Bacteria</taxon>
        <taxon>Bacillati</taxon>
        <taxon>Actinomycetota</taxon>
        <taxon>Actinomycetes</taxon>
        <taxon>Mycobacteriales</taxon>
        <taxon>Corynebacteriaceae</taxon>
        <taxon>Corynebacterium</taxon>
    </lineage>
</organism>
<evidence type="ECO:0000313" key="2">
    <source>
        <dbReference type="EMBL" id="ART20888.1"/>
    </source>
</evidence>
<sequence length="75" mass="8405">MGANNYNVSPDGDKWKFQREGSSKPIKKFDTQKDAIDFGRPIARNQKAEFTIRGRGGQIRARDSYGSGDNFPPRG</sequence>
<name>A0A2Z2J6U7_CORST</name>
<evidence type="ECO:0000313" key="3">
    <source>
        <dbReference type="Proteomes" id="UP000250197"/>
    </source>
</evidence>
<protein>
    <recommendedName>
        <fullName evidence="4">DUF2188 domain-containing protein</fullName>
    </recommendedName>
</protein>
<dbReference type="AlphaFoldDB" id="A0A2Z2J6U7"/>
<reference evidence="2 3" key="1">
    <citation type="submission" date="2017-05" db="EMBL/GenBank/DDBJ databases">
        <title>Complete genome sequence of Corynebacterium striatum KC-Na-1 isolated from Neophocaena asiaeorientalis in Korea.</title>
        <authorList>
            <person name="Kim J.H."/>
            <person name="Lee K."/>
        </authorList>
    </citation>
    <scope>NUCLEOTIDE SEQUENCE [LARGE SCALE GENOMIC DNA]</scope>
    <source>
        <strain evidence="2 3">KC-Na-01</strain>
    </source>
</reference>
<evidence type="ECO:0000256" key="1">
    <source>
        <dbReference type="SAM" id="MobiDB-lite"/>
    </source>
</evidence>
<proteinExistence type="predicted"/>
<feature type="region of interest" description="Disordered" evidence="1">
    <location>
        <begin position="55"/>
        <end position="75"/>
    </location>
</feature>
<dbReference type="Proteomes" id="UP000250197">
    <property type="component" value="Chromosome"/>
</dbReference>
<evidence type="ECO:0008006" key="4">
    <source>
        <dbReference type="Google" id="ProtNLM"/>
    </source>
</evidence>
<gene>
    <name evidence="2" type="ORF">CBE89_04815</name>
</gene>
<accession>A0A2Z2J6U7</accession>
<feature type="compositionally biased region" description="Basic and acidic residues" evidence="1">
    <location>
        <begin position="11"/>
        <end position="24"/>
    </location>
</feature>
<dbReference type="RefSeq" id="WP_066510481.1">
    <property type="nucleotide sequence ID" value="NZ_CP021252.1"/>
</dbReference>
<dbReference type="EMBL" id="CP021252">
    <property type="protein sequence ID" value="ART20888.1"/>
    <property type="molecule type" value="Genomic_DNA"/>
</dbReference>
<feature type="region of interest" description="Disordered" evidence="1">
    <location>
        <begin position="1"/>
        <end position="24"/>
    </location>
</feature>